<evidence type="ECO:0000313" key="1">
    <source>
        <dbReference type="EMBL" id="KAH0452682.1"/>
    </source>
</evidence>
<dbReference type="AlphaFoldDB" id="A0AAV7G8S9"/>
<organism evidence="1 2">
    <name type="scientific">Dendrobium chrysotoxum</name>
    <name type="common">Orchid</name>
    <dbReference type="NCBI Taxonomy" id="161865"/>
    <lineage>
        <taxon>Eukaryota</taxon>
        <taxon>Viridiplantae</taxon>
        <taxon>Streptophyta</taxon>
        <taxon>Embryophyta</taxon>
        <taxon>Tracheophyta</taxon>
        <taxon>Spermatophyta</taxon>
        <taxon>Magnoliopsida</taxon>
        <taxon>Liliopsida</taxon>
        <taxon>Asparagales</taxon>
        <taxon>Orchidaceae</taxon>
        <taxon>Epidendroideae</taxon>
        <taxon>Malaxideae</taxon>
        <taxon>Dendrobiinae</taxon>
        <taxon>Dendrobium</taxon>
    </lineage>
</organism>
<gene>
    <name evidence="1" type="ORF">IEQ34_019981</name>
</gene>
<comment type="caution">
    <text evidence="1">The sequence shown here is derived from an EMBL/GenBank/DDBJ whole genome shotgun (WGS) entry which is preliminary data.</text>
</comment>
<name>A0AAV7G8S9_DENCH</name>
<dbReference type="EMBL" id="JAGFBR010000017">
    <property type="protein sequence ID" value="KAH0452682.1"/>
    <property type="molecule type" value="Genomic_DNA"/>
</dbReference>
<evidence type="ECO:0000313" key="2">
    <source>
        <dbReference type="Proteomes" id="UP000775213"/>
    </source>
</evidence>
<dbReference type="Proteomes" id="UP000775213">
    <property type="component" value="Unassembled WGS sequence"/>
</dbReference>
<reference evidence="1 2" key="1">
    <citation type="journal article" date="2021" name="Hortic Res">
        <title>Chromosome-scale assembly of the Dendrobium chrysotoxum genome enhances the understanding of orchid evolution.</title>
        <authorList>
            <person name="Zhang Y."/>
            <person name="Zhang G.Q."/>
            <person name="Zhang D."/>
            <person name="Liu X.D."/>
            <person name="Xu X.Y."/>
            <person name="Sun W.H."/>
            <person name="Yu X."/>
            <person name="Zhu X."/>
            <person name="Wang Z.W."/>
            <person name="Zhao X."/>
            <person name="Zhong W.Y."/>
            <person name="Chen H."/>
            <person name="Yin W.L."/>
            <person name="Huang T."/>
            <person name="Niu S.C."/>
            <person name="Liu Z.J."/>
        </authorList>
    </citation>
    <scope>NUCLEOTIDE SEQUENCE [LARGE SCALE GENOMIC DNA]</scope>
    <source>
        <strain evidence="1">Lindl</strain>
    </source>
</reference>
<protein>
    <submittedName>
        <fullName evidence="1">Uncharacterized protein</fullName>
    </submittedName>
</protein>
<sequence>MKSPQGKKWKRCAKEEEGQEITLRYSHHLFIPHRPKAIRTDHPHHKVLRTALPVPIRSIVSARATPIASASLSICDYKVPSSCLPRTPTCSIPHALSPIHPNITFSLKTRPLTLLCSTLLCSTTKTLIKATRTRGKMSSTSNHNDDKIVETVMVGRYTEIANEGDKKTTKSHLSSLLWYSGSDAWFSCASN</sequence>
<proteinExistence type="predicted"/>
<accession>A0AAV7G8S9</accession>
<keyword evidence="2" id="KW-1185">Reference proteome</keyword>